<proteinExistence type="inferred from homology"/>
<dbReference type="OrthoDB" id="9800582at2"/>
<dbReference type="PANTHER" id="PTHR11085">
    <property type="entry name" value="NAD-DEPENDENT PROTEIN DEACYLASE SIRTUIN-5, MITOCHONDRIAL-RELATED"/>
    <property type="match status" value="1"/>
</dbReference>
<comment type="catalytic activity">
    <reaction evidence="3">
        <text>N(6)-acetyl-L-lysyl-[protein] + NAD(+) + H2O = 2''-O-acetyl-ADP-D-ribose + nicotinamide + L-lysyl-[protein]</text>
        <dbReference type="Rhea" id="RHEA:43636"/>
        <dbReference type="Rhea" id="RHEA-COMP:9752"/>
        <dbReference type="Rhea" id="RHEA-COMP:10731"/>
        <dbReference type="ChEBI" id="CHEBI:15377"/>
        <dbReference type="ChEBI" id="CHEBI:17154"/>
        <dbReference type="ChEBI" id="CHEBI:29969"/>
        <dbReference type="ChEBI" id="CHEBI:57540"/>
        <dbReference type="ChEBI" id="CHEBI:61930"/>
        <dbReference type="ChEBI" id="CHEBI:83767"/>
        <dbReference type="EC" id="2.3.1.286"/>
    </reaction>
</comment>
<dbReference type="GO" id="GO:0036054">
    <property type="term" value="F:protein-malonyllysine demalonylase activity"/>
    <property type="evidence" value="ECO:0007669"/>
    <property type="project" value="InterPro"/>
</dbReference>
<evidence type="ECO:0000313" key="7">
    <source>
        <dbReference type="Proteomes" id="UP000194873"/>
    </source>
</evidence>
<dbReference type="EMBL" id="MTSE01000033">
    <property type="protein sequence ID" value="OUJ69476.1"/>
    <property type="molecule type" value="Genomic_DNA"/>
</dbReference>
<dbReference type="RefSeq" id="WP_086597126.1">
    <property type="nucleotide sequence ID" value="NZ_MTSE01000033.1"/>
</dbReference>
<comment type="subcellular location">
    <subcellularLocation>
        <location evidence="3">Cytoplasm</location>
    </subcellularLocation>
</comment>
<feature type="binding site" evidence="3">
    <location>
        <begin position="92"/>
        <end position="95"/>
    </location>
    <ligand>
        <name>NAD(+)</name>
        <dbReference type="ChEBI" id="CHEBI:57540"/>
    </ligand>
</feature>
<dbReference type="GO" id="GO:0005737">
    <property type="term" value="C:cytoplasm"/>
    <property type="evidence" value="ECO:0007669"/>
    <property type="project" value="UniProtKB-SubCell"/>
</dbReference>
<dbReference type="GO" id="GO:0070403">
    <property type="term" value="F:NAD+ binding"/>
    <property type="evidence" value="ECO:0007669"/>
    <property type="project" value="UniProtKB-UniRule"/>
</dbReference>
<feature type="binding site" evidence="3">
    <location>
        <position position="220"/>
    </location>
    <ligand>
        <name>NAD(+)</name>
        <dbReference type="ChEBI" id="CHEBI:57540"/>
    </ligand>
</feature>
<comment type="function">
    <text evidence="3">NAD-dependent lysine deacetylase and desuccinylase that specifically removes acetyl and succinyl groups on target proteins. Modulates the activities of several proteins which are inactive in their acylated form.</text>
</comment>
<gene>
    <name evidence="3" type="primary">cobB</name>
    <name evidence="6" type="ORF">BXP70_26450</name>
</gene>
<keyword evidence="3" id="KW-0963">Cytoplasm</keyword>
<evidence type="ECO:0000313" key="6">
    <source>
        <dbReference type="EMBL" id="OUJ69476.1"/>
    </source>
</evidence>
<comment type="similarity">
    <text evidence="3">Belongs to the sirtuin family. Class III subfamily.</text>
</comment>
<name>A0A243W6G5_9BACT</name>
<dbReference type="PROSITE" id="PS50305">
    <property type="entry name" value="SIRTUIN"/>
    <property type="match status" value="1"/>
</dbReference>
<dbReference type="HAMAP" id="MF_01121">
    <property type="entry name" value="Sirtuin_ClassIII"/>
    <property type="match status" value="1"/>
</dbReference>
<dbReference type="InterPro" id="IPR029035">
    <property type="entry name" value="DHS-like_NAD/FAD-binding_dom"/>
</dbReference>
<evidence type="ECO:0000256" key="2">
    <source>
        <dbReference type="ARBA" id="ARBA00023027"/>
    </source>
</evidence>
<feature type="active site" description="Proton acceptor" evidence="3">
    <location>
        <position position="110"/>
    </location>
</feature>
<feature type="binding site" evidence="3">
    <location>
        <position position="59"/>
    </location>
    <ligand>
        <name>substrate</name>
    </ligand>
</feature>
<comment type="caution">
    <text evidence="3 4">Lacks conserved residue(s) required for the propagation of feature annotation.</text>
</comment>
<comment type="domain">
    <text evidence="3">2 residues (Tyr-59 and Arg-62) present in a large hydrophobic pocket are probably involved in substrate specificity. They are important for desuccinylation activity, but dispensable for deacetylation activity.</text>
</comment>
<dbReference type="GO" id="GO:0036055">
    <property type="term" value="F:protein-succinyllysine desuccinylase activity"/>
    <property type="evidence" value="ECO:0007669"/>
    <property type="project" value="UniProtKB-UniRule"/>
</dbReference>
<keyword evidence="1" id="KW-0808">Transferase</keyword>
<accession>A0A243W6G5</accession>
<feature type="binding site" evidence="3">
    <location>
        <position position="62"/>
    </location>
    <ligand>
        <name>substrate</name>
    </ligand>
</feature>
<evidence type="ECO:0000256" key="3">
    <source>
        <dbReference type="HAMAP-Rule" id="MF_01121"/>
    </source>
</evidence>
<dbReference type="PANTHER" id="PTHR11085:SF4">
    <property type="entry name" value="NAD-DEPENDENT PROTEIN DEACYLASE"/>
    <property type="match status" value="1"/>
</dbReference>
<dbReference type="AlphaFoldDB" id="A0A243W6G5"/>
<dbReference type="Gene3D" id="3.40.50.1220">
    <property type="entry name" value="TPP-binding domain"/>
    <property type="match status" value="1"/>
</dbReference>
<dbReference type="Proteomes" id="UP000194873">
    <property type="component" value="Unassembled WGS sequence"/>
</dbReference>
<dbReference type="GO" id="GO:0017136">
    <property type="term" value="F:histone deacetylase activity, NAD-dependent"/>
    <property type="evidence" value="ECO:0007669"/>
    <property type="project" value="TreeGrafter"/>
</dbReference>
<protein>
    <recommendedName>
        <fullName evidence="3">NAD-dependent protein deacylase</fullName>
        <ecNumber evidence="3">2.3.1.286</ecNumber>
    </recommendedName>
    <alternativeName>
        <fullName evidence="3">Regulatory protein SIR2 homolog</fullName>
    </alternativeName>
</protein>
<evidence type="ECO:0000256" key="4">
    <source>
        <dbReference type="PROSITE-ProRule" id="PRU00236"/>
    </source>
</evidence>
<comment type="caution">
    <text evidence="6">The sequence shown here is derived from an EMBL/GenBank/DDBJ whole genome shotgun (WGS) entry which is preliminary data.</text>
</comment>
<dbReference type="Pfam" id="PF02146">
    <property type="entry name" value="SIR2"/>
    <property type="match status" value="1"/>
</dbReference>
<evidence type="ECO:0000256" key="1">
    <source>
        <dbReference type="ARBA" id="ARBA00022679"/>
    </source>
</evidence>
<dbReference type="Gene3D" id="3.30.1600.10">
    <property type="entry name" value="SIR2/SIRT2 'Small Domain"/>
    <property type="match status" value="1"/>
</dbReference>
<dbReference type="InterPro" id="IPR026591">
    <property type="entry name" value="Sirtuin_cat_small_dom_sf"/>
</dbReference>
<keyword evidence="7" id="KW-1185">Reference proteome</keyword>
<dbReference type="InterPro" id="IPR027546">
    <property type="entry name" value="Sirtuin_class_III"/>
</dbReference>
<feature type="binding site" evidence="3">
    <location>
        <begin position="15"/>
        <end position="34"/>
    </location>
    <ligand>
        <name>NAD(+)</name>
        <dbReference type="ChEBI" id="CHEBI:57540"/>
    </ligand>
</feature>
<dbReference type="EC" id="2.3.1.286" evidence="3"/>
<comment type="catalytic activity">
    <reaction evidence="3">
        <text>N(6)-succinyl-L-lysyl-[protein] + NAD(+) + H2O = 2''-O-succinyl-ADP-D-ribose + nicotinamide + L-lysyl-[protein]</text>
        <dbReference type="Rhea" id="RHEA:47668"/>
        <dbReference type="Rhea" id="RHEA-COMP:9752"/>
        <dbReference type="Rhea" id="RHEA-COMP:11877"/>
        <dbReference type="ChEBI" id="CHEBI:15377"/>
        <dbReference type="ChEBI" id="CHEBI:17154"/>
        <dbReference type="ChEBI" id="CHEBI:29969"/>
        <dbReference type="ChEBI" id="CHEBI:57540"/>
        <dbReference type="ChEBI" id="CHEBI:87830"/>
        <dbReference type="ChEBI" id="CHEBI:87832"/>
    </reaction>
</comment>
<reference evidence="6 7" key="1">
    <citation type="submission" date="2017-01" db="EMBL/GenBank/DDBJ databases">
        <title>A new Hymenobacter.</title>
        <authorList>
            <person name="Liang Y."/>
            <person name="Feng F."/>
        </authorList>
    </citation>
    <scope>NUCLEOTIDE SEQUENCE [LARGE SCALE GENOMIC DNA]</scope>
    <source>
        <strain evidence="6">MIMBbqt21</strain>
    </source>
</reference>
<dbReference type="InterPro" id="IPR026590">
    <property type="entry name" value="Ssirtuin_cat_dom"/>
</dbReference>
<dbReference type="SUPFAM" id="SSF52467">
    <property type="entry name" value="DHS-like NAD/FAD-binding domain"/>
    <property type="match status" value="1"/>
</dbReference>
<sequence>MATSNKREKIVVLTGAGISAESGLATFRGADGLWEGHRVEDVATPEAFTRNPELVLEFYNQRRTAARAAQPNAGHLALVALEQAYEVVVVTQNVDDLHERAGSSRVMHLHGQLFESRSTRYQELVYPMTSDRIELGDLCERGHQLRPNIVWFGEDVPLMERAIEEAATAAIFMVVGTSLQVYPAAGLINYTPTNCPTYIIDPHQPPLTSRRNLHFVTEPATTGVAKVAAELLARA</sequence>
<dbReference type="InterPro" id="IPR003000">
    <property type="entry name" value="Sirtuin"/>
</dbReference>
<evidence type="ECO:0000259" key="5">
    <source>
        <dbReference type="PROSITE" id="PS50305"/>
    </source>
</evidence>
<keyword evidence="2 3" id="KW-0520">NAD</keyword>
<feature type="domain" description="Deacetylase sirtuin-type" evidence="5">
    <location>
        <begin position="1"/>
        <end position="234"/>
    </location>
</feature>
<organism evidence="6 7">
    <name type="scientific">Hymenobacter crusticola</name>
    <dbReference type="NCBI Taxonomy" id="1770526"/>
    <lineage>
        <taxon>Bacteria</taxon>
        <taxon>Pseudomonadati</taxon>
        <taxon>Bacteroidota</taxon>
        <taxon>Cytophagia</taxon>
        <taxon>Cytophagales</taxon>
        <taxon>Hymenobacteraceae</taxon>
        <taxon>Hymenobacter</taxon>
    </lineage>
</organism>
<dbReference type="InterPro" id="IPR050134">
    <property type="entry name" value="NAD-dep_sirtuin_deacylases"/>
</dbReference>
<feature type="binding site" evidence="3">
    <location>
        <begin position="176"/>
        <end position="178"/>
    </location>
    <ligand>
        <name>NAD(+)</name>
        <dbReference type="ChEBI" id="CHEBI:57540"/>
    </ligand>
</feature>